<organism evidence="1 2">
    <name type="scientific">Ferrimonas sediminicola</name>
    <dbReference type="NCBI Taxonomy" id="2569538"/>
    <lineage>
        <taxon>Bacteria</taxon>
        <taxon>Pseudomonadati</taxon>
        <taxon>Pseudomonadota</taxon>
        <taxon>Gammaproteobacteria</taxon>
        <taxon>Alteromonadales</taxon>
        <taxon>Ferrimonadaceae</taxon>
        <taxon>Ferrimonas</taxon>
    </lineage>
</organism>
<dbReference type="RefSeq" id="WP_136854162.1">
    <property type="nucleotide sequence ID" value="NZ_SWCI01000013.1"/>
</dbReference>
<protein>
    <submittedName>
        <fullName evidence="1">Uncharacterized protein</fullName>
    </submittedName>
</protein>
<sequence length="70" mass="8245">MSKADQLAELYIDENQLINRKQAAKLLGMSPRDSHRKQKAGLFPPPCVDRNGRKFWRIGVCRHYQHKQLR</sequence>
<dbReference type="AlphaFoldDB" id="A0A4U1BBM0"/>
<reference evidence="1 2" key="1">
    <citation type="submission" date="2019-04" db="EMBL/GenBank/DDBJ databases">
        <authorList>
            <person name="Hwang J.C."/>
        </authorList>
    </citation>
    <scope>NUCLEOTIDE SEQUENCE [LARGE SCALE GENOMIC DNA]</scope>
    <source>
        <strain evidence="1 2">IMCC35001</strain>
    </source>
</reference>
<comment type="caution">
    <text evidence="1">The sequence shown here is derived from an EMBL/GenBank/DDBJ whole genome shotgun (WGS) entry which is preliminary data.</text>
</comment>
<keyword evidence="2" id="KW-1185">Reference proteome</keyword>
<accession>A0A4U1BBM0</accession>
<proteinExistence type="predicted"/>
<dbReference type="EMBL" id="SWCI01000013">
    <property type="protein sequence ID" value="TKB47570.1"/>
    <property type="molecule type" value="Genomic_DNA"/>
</dbReference>
<evidence type="ECO:0000313" key="1">
    <source>
        <dbReference type="EMBL" id="TKB47570.1"/>
    </source>
</evidence>
<gene>
    <name evidence="1" type="ORF">FCL40_15255</name>
</gene>
<name>A0A4U1BBM0_9GAMM</name>
<dbReference type="Proteomes" id="UP000305674">
    <property type="component" value="Unassembled WGS sequence"/>
</dbReference>
<evidence type="ECO:0000313" key="2">
    <source>
        <dbReference type="Proteomes" id="UP000305674"/>
    </source>
</evidence>